<reference evidence="2 3" key="1">
    <citation type="submission" date="2023-01" db="EMBL/GenBank/DDBJ databases">
        <title>Minimal conservation of predation-associated metabolite biosynthetic gene clusters underscores biosynthetic potential of Myxococcota including descriptions for ten novel species: Archangium lansinium sp. nov., Myxococcus landrumus sp. nov., Nannocystis bai.</title>
        <authorList>
            <person name="Ahearne A."/>
            <person name="Stevens C."/>
            <person name="Dowd S."/>
        </authorList>
    </citation>
    <scope>NUCLEOTIDE SEQUENCE [LARGE SCALE GENOMIC DNA]</scope>
    <source>
        <strain evidence="2 3">WIWO2</strain>
    </source>
</reference>
<dbReference type="EMBL" id="JAQNDK010000003">
    <property type="protein sequence ID" value="MDC0681451.1"/>
    <property type="molecule type" value="Genomic_DNA"/>
</dbReference>
<dbReference type="Pfam" id="PF11790">
    <property type="entry name" value="Glyco_hydro_cc"/>
    <property type="match status" value="1"/>
</dbReference>
<dbReference type="InterPro" id="IPR024655">
    <property type="entry name" value="Asl1_glyco_hydro_catalytic"/>
</dbReference>
<keyword evidence="3" id="KW-1185">Reference proteome</keyword>
<evidence type="ECO:0000313" key="2">
    <source>
        <dbReference type="EMBL" id="MDC0681451.1"/>
    </source>
</evidence>
<dbReference type="RefSeq" id="WP_272098548.1">
    <property type="nucleotide sequence ID" value="NZ_JAQNDK010000003.1"/>
</dbReference>
<evidence type="ECO:0000259" key="1">
    <source>
        <dbReference type="Pfam" id="PF11790"/>
    </source>
</evidence>
<accession>A0ABT5C4V7</accession>
<dbReference type="GO" id="GO:0016787">
    <property type="term" value="F:hydrolase activity"/>
    <property type="evidence" value="ECO:0007669"/>
    <property type="project" value="UniProtKB-KW"/>
</dbReference>
<protein>
    <submittedName>
        <fullName evidence="2">Glycosyl hydrolase</fullName>
    </submittedName>
</protein>
<comment type="caution">
    <text evidence="2">The sequence shown here is derived from an EMBL/GenBank/DDBJ whole genome shotgun (WGS) entry which is preliminary data.</text>
</comment>
<feature type="domain" description="Asl1-like glycosyl hydrolase catalytic" evidence="1">
    <location>
        <begin position="10"/>
        <end position="48"/>
    </location>
</feature>
<dbReference type="Proteomes" id="UP001217485">
    <property type="component" value="Unassembled WGS sequence"/>
</dbReference>
<sequence length="62" mass="6735">MYQAQPQIALENEPRIAKYAWFSGRADNVRHASLLGDDGELNELGQAYVSAPQGPCGASTDR</sequence>
<proteinExistence type="predicted"/>
<evidence type="ECO:0000313" key="3">
    <source>
        <dbReference type="Proteomes" id="UP001217485"/>
    </source>
</evidence>
<organism evidence="2 3">
    <name type="scientific">Sorangium atrum</name>
    <dbReference type="NCBI Taxonomy" id="2995308"/>
    <lineage>
        <taxon>Bacteria</taxon>
        <taxon>Pseudomonadati</taxon>
        <taxon>Myxococcota</taxon>
        <taxon>Polyangia</taxon>
        <taxon>Polyangiales</taxon>
        <taxon>Polyangiaceae</taxon>
        <taxon>Sorangium</taxon>
    </lineage>
</organism>
<gene>
    <name evidence="2" type="ORF">POL72_27165</name>
</gene>
<name>A0ABT5C4V7_9BACT</name>
<keyword evidence="2" id="KW-0378">Hydrolase</keyword>